<gene>
    <name evidence="4" type="ORF">H0185_17035</name>
</gene>
<dbReference type="PANTHER" id="PTHR30373:SF2">
    <property type="entry name" value="UPF0603 PROTEIN YGCG"/>
    <property type="match status" value="1"/>
</dbReference>
<keyword evidence="2" id="KW-0472">Membrane</keyword>
<dbReference type="EMBL" id="JACWFH010000024">
    <property type="protein sequence ID" value="MBY0098491.1"/>
    <property type="molecule type" value="Genomic_DNA"/>
</dbReference>
<keyword evidence="2" id="KW-1133">Transmembrane helix</keyword>
<dbReference type="PANTHER" id="PTHR30373">
    <property type="entry name" value="UPF0603 PROTEIN YGCG"/>
    <property type="match status" value="1"/>
</dbReference>
<accession>A0ABS7K8S1</accession>
<proteinExistence type="predicted"/>
<evidence type="ECO:0000256" key="1">
    <source>
        <dbReference type="SAM" id="MobiDB-lite"/>
    </source>
</evidence>
<keyword evidence="2" id="KW-0812">Transmembrane</keyword>
<evidence type="ECO:0000313" key="4">
    <source>
        <dbReference type="EMBL" id="MBY0098491.1"/>
    </source>
</evidence>
<name>A0ABS7K8S1_9BACI</name>
<dbReference type="RefSeq" id="WP_221874710.1">
    <property type="nucleotide sequence ID" value="NZ_JACWFH010000024.1"/>
</dbReference>
<protein>
    <submittedName>
        <fullName evidence="4">TPM domain-containing protein</fullName>
    </submittedName>
</protein>
<comment type="caution">
    <text evidence="4">The sequence shown here is derived from an EMBL/GenBank/DDBJ whole genome shotgun (WGS) entry which is preliminary data.</text>
</comment>
<feature type="domain" description="TPM" evidence="3">
    <location>
        <begin position="40"/>
        <end position="167"/>
    </location>
</feature>
<evidence type="ECO:0000259" key="3">
    <source>
        <dbReference type="Pfam" id="PF04536"/>
    </source>
</evidence>
<dbReference type="InterPro" id="IPR007621">
    <property type="entry name" value="TPM_dom"/>
</dbReference>
<dbReference type="Proteomes" id="UP000769780">
    <property type="component" value="Unassembled WGS sequence"/>
</dbReference>
<feature type="transmembrane region" description="Helical" evidence="2">
    <location>
        <begin position="202"/>
        <end position="229"/>
    </location>
</feature>
<evidence type="ECO:0000256" key="2">
    <source>
        <dbReference type="SAM" id="Phobius"/>
    </source>
</evidence>
<keyword evidence="5" id="KW-1185">Reference proteome</keyword>
<sequence length="260" mass="27617">MNRVRILSIFLVFNTLFLFGGNSFAEGPEIPAPIGDIYIQDFAGVLTEQEEMEIRRMGRSLEDQTTAQIAVLTVESIGDTTIEEFANEAFRQYGIGSAQEDNGVLMVIGMNASPGMNQRPLRIEVGYGLEGALPDGKVGRILDSLTIPLLRNNQPNHAIIETYKVLANEVLVEYGVENGGQLQTGQPPIQPSTGDEGLGIPLWLLIPLIVVVVFLDFKFFGGFLTHILLSILSRGGRGGGGGPSGGGGGSSGGGGASRGW</sequence>
<evidence type="ECO:0000313" key="5">
    <source>
        <dbReference type="Proteomes" id="UP000769780"/>
    </source>
</evidence>
<dbReference type="Pfam" id="PF04536">
    <property type="entry name" value="TPM_phosphatase"/>
    <property type="match status" value="1"/>
</dbReference>
<reference evidence="4 5" key="1">
    <citation type="submission" date="2020-07" db="EMBL/GenBank/DDBJ databases">
        <title>Fungal Genomes of the International Space Station.</title>
        <authorList>
            <person name="Seuylemezian A."/>
            <person name="Singh N.K."/>
            <person name="Wood J."/>
            <person name="Venkateswaran K."/>
        </authorList>
    </citation>
    <scope>NUCLEOTIDE SEQUENCE [LARGE SCALE GENOMIC DNA]</scope>
    <source>
        <strain evidence="4 5">PL-B2</strain>
    </source>
</reference>
<feature type="region of interest" description="Disordered" evidence="1">
    <location>
        <begin position="239"/>
        <end position="260"/>
    </location>
</feature>
<dbReference type="Gene3D" id="3.10.310.50">
    <property type="match status" value="1"/>
</dbReference>
<organism evidence="4 5">
    <name type="scientific">Mesobacillus maritimus</name>
    <dbReference type="NCBI Taxonomy" id="1643336"/>
    <lineage>
        <taxon>Bacteria</taxon>
        <taxon>Bacillati</taxon>
        <taxon>Bacillota</taxon>
        <taxon>Bacilli</taxon>
        <taxon>Bacillales</taxon>
        <taxon>Bacillaceae</taxon>
        <taxon>Mesobacillus</taxon>
    </lineage>
</organism>